<name>A0ABV0LL81_9PSEU</name>
<comment type="caution">
    <text evidence="2">The sequence shown here is derived from an EMBL/GenBank/DDBJ whole genome shotgun (WGS) entry which is preliminary data.</text>
</comment>
<keyword evidence="1" id="KW-0812">Transmembrane</keyword>
<proteinExistence type="predicted"/>
<gene>
    <name evidence="2" type="ORF">ABJI51_28665</name>
</gene>
<keyword evidence="1" id="KW-1133">Transmembrane helix</keyword>
<dbReference type="Proteomes" id="UP001440984">
    <property type="component" value="Unassembled WGS sequence"/>
</dbReference>
<keyword evidence="1" id="KW-0472">Membrane</keyword>
<reference evidence="2 3" key="1">
    <citation type="submission" date="2024-05" db="EMBL/GenBank/DDBJ databases">
        <authorList>
            <person name="Zhao H."/>
            <person name="Xu Y."/>
            <person name="Lin S."/>
            <person name="Spain J.C."/>
            <person name="Zhou N.-Y."/>
        </authorList>
    </citation>
    <scope>NUCLEOTIDE SEQUENCE [LARGE SCALE GENOMIC DNA]</scope>
    <source>
        <strain evidence="2 3">NEAU-NG30</strain>
    </source>
</reference>
<evidence type="ECO:0000313" key="3">
    <source>
        <dbReference type="Proteomes" id="UP001440984"/>
    </source>
</evidence>
<dbReference type="EMBL" id="JBDZYD010000011">
    <property type="protein sequence ID" value="MEQ0563071.1"/>
    <property type="molecule type" value="Genomic_DNA"/>
</dbReference>
<evidence type="ECO:0000256" key="1">
    <source>
        <dbReference type="SAM" id="Phobius"/>
    </source>
</evidence>
<keyword evidence="3" id="KW-1185">Reference proteome</keyword>
<feature type="transmembrane region" description="Helical" evidence="1">
    <location>
        <begin position="20"/>
        <end position="47"/>
    </location>
</feature>
<dbReference type="RefSeq" id="WP_348954144.1">
    <property type="nucleotide sequence ID" value="NZ_JBDZYD010000011.1"/>
</dbReference>
<protein>
    <recommendedName>
        <fullName evidence="4">ABC transporter permease</fullName>
    </recommendedName>
</protein>
<sequence length="49" mass="5020">MTSDPHIELLAQDLSGRRPLLTLSPAAVAAPVLSLLVIAAVTLFVAVAP</sequence>
<accession>A0ABV0LL81</accession>
<organism evidence="2 3">
    <name type="scientific">Amycolatopsis melonis</name>
    <dbReference type="NCBI Taxonomy" id="3156488"/>
    <lineage>
        <taxon>Bacteria</taxon>
        <taxon>Bacillati</taxon>
        <taxon>Actinomycetota</taxon>
        <taxon>Actinomycetes</taxon>
        <taxon>Pseudonocardiales</taxon>
        <taxon>Pseudonocardiaceae</taxon>
        <taxon>Amycolatopsis</taxon>
    </lineage>
</organism>
<evidence type="ECO:0008006" key="4">
    <source>
        <dbReference type="Google" id="ProtNLM"/>
    </source>
</evidence>
<evidence type="ECO:0000313" key="2">
    <source>
        <dbReference type="EMBL" id="MEQ0563071.1"/>
    </source>
</evidence>